<keyword evidence="2" id="KW-1185">Reference proteome</keyword>
<evidence type="ECO:0000313" key="2">
    <source>
        <dbReference type="Proteomes" id="UP001386955"/>
    </source>
</evidence>
<dbReference type="AlphaFoldDB" id="A0AAN9S1Z9"/>
<protein>
    <submittedName>
        <fullName evidence="1">Uncharacterized protein</fullName>
    </submittedName>
</protein>
<comment type="caution">
    <text evidence="1">The sequence shown here is derived from an EMBL/GenBank/DDBJ whole genome shotgun (WGS) entry which is preliminary data.</text>
</comment>
<dbReference type="EMBL" id="JAYMYS010000006">
    <property type="protein sequence ID" value="KAK7387865.1"/>
    <property type="molecule type" value="Genomic_DNA"/>
</dbReference>
<accession>A0AAN9S1Z9</accession>
<gene>
    <name evidence="1" type="ORF">VNO78_22661</name>
</gene>
<dbReference type="Proteomes" id="UP001386955">
    <property type="component" value="Unassembled WGS sequence"/>
</dbReference>
<organism evidence="1 2">
    <name type="scientific">Psophocarpus tetragonolobus</name>
    <name type="common">Winged bean</name>
    <name type="synonym">Dolichos tetragonolobus</name>
    <dbReference type="NCBI Taxonomy" id="3891"/>
    <lineage>
        <taxon>Eukaryota</taxon>
        <taxon>Viridiplantae</taxon>
        <taxon>Streptophyta</taxon>
        <taxon>Embryophyta</taxon>
        <taxon>Tracheophyta</taxon>
        <taxon>Spermatophyta</taxon>
        <taxon>Magnoliopsida</taxon>
        <taxon>eudicotyledons</taxon>
        <taxon>Gunneridae</taxon>
        <taxon>Pentapetalae</taxon>
        <taxon>rosids</taxon>
        <taxon>fabids</taxon>
        <taxon>Fabales</taxon>
        <taxon>Fabaceae</taxon>
        <taxon>Papilionoideae</taxon>
        <taxon>50 kb inversion clade</taxon>
        <taxon>NPAAA clade</taxon>
        <taxon>indigoferoid/millettioid clade</taxon>
        <taxon>Phaseoleae</taxon>
        <taxon>Psophocarpus</taxon>
    </lineage>
</organism>
<sequence>MCPVLRTASYFCFTSSERYNLGFLTTLVKVQVGGPNVKKCYELQLMSTGQASVLTNLNYLNFSPLCCTSCCPHVVALLFASIPLCYHNYLGSPPVSHPSSPPLATPPLCFPSLPQHPPLHLHVM</sequence>
<proteinExistence type="predicted"/>
<reference evidence="1 2" key="1">
    <citation type="submission" date="2024-01" db="EMBL/GenBank/DDBJ databases">
        <title>The genomes of 5 underutilized Papilionoideae crops provide insights into root nodulation and disease resistanc.</title>
        <authorList>
            <person name="Jiang F."/>
        </authorList>
    </citation>
    <scope>NUCLEOTIDE SEQUENCE [LARGE SCALE GENOMIC DNA]</scope>
    <source>
        <strain evidence="1">DUOXIRENSHENG_FW03</strain>
        <tissue evidence="1">Leaves</tissue>
    </source>
</reference>
<evidence type="ECO:0000313" key="1">
    <source>
        <dbReference type="EMBL" id="KAK7387865.1"/>
    </source>
</evidence>
<name>A0AAN9S1Z9_PSOTE</name>